<protein>
    <submittedName>
        <fullName evidence="3">Transposase</fullName>
    </submittedName>
</protein>
<dbReference type="EMBL" id="JAUSYA010000001">
    <property type="protein sequence ID" value="MDQ0684616.1"/>
    <property type="molecule type" value="Genomic_DNA"/>
</dbReference>
<evidence type="ECO:0000256" key="1">
    <source>
        <dbReference type="ARBA" id="ARBA00023125"/>
    </source>
</evidence>
<keyword evidence="1" id="KW-0238">DNA-binding</keyword>
<accession>A0ABU0Q2N6</accession>
<feature type="domain" description="Cas12f1-like TNB" evidence="2">
    <location>
        <begin position="28"/>
        <end position="95"/>
    </location>
</feature>
<dbReference type="Proteomes" id="UP001243364">
    <property type="component" value="Unassembled WGS sequence"/>
</dbReference>
<keyword evidence="4" id="KW-1185">Reference proteome</keyword>
<evidence type="ECO:0000313" key="4">
    <source>
        <dbReference type="Proteomes" id="UP001243364"/>
    </source>
</evidence>
<dbReference type="NCBIfam" id="NF040570">
    <property type="entry name" value="guided_TnpB"/>
    <property type="match status" value="1"/>
</dbReference>
<proteinExistence type="predicted"/>
<dbReference type="InterPro" id="IPR010095">
    <property type="entry name" value="Cas12f1-like_TNB"/>
</dbReference>
<sequence>MRAGSRVRRGKGRRRKSRLNEAILDASWGELLRQLRYKCEWYGRELVVVDRFFPSTRRCSACHAVGERLDVSVRRWTCAGCGAVHDRDVNAAVNLRNEGLRLLAA</sequence>
<reference evidence="3 4" key="1">
    <citation type="submission" date="2023-07" db="EMBL/GenBank/DDBJ databases">
        <title>Comparative genomics of wheat-associated soil bacteria to identify genetic determinants of phenazine resistance.</title>
        <authorList>
            <person name="Mouncey N."/>
        </authorList>
    </citation>
    <scope>NUCLEOTIDE SEQUENCE [LARGE SCALE GENOMIC DNA]</scope>
    <source>
        <strain evidence="3 4">W4I19-2</strain>
    </source>
</reference>
<gene>
    <name evidence="3" type="ORF">QFZ56_003579</name>
</gene>
<evidence type="ECO:0000313" key="3">
    <source>
        <dbReference type="EMBL" id="MDQ0684616.1"/>
    </source>
</evidence>
<evidence type="ECO:0000259" key="2">
    <source>
        <dbReference type="Pfam" id="PF07282"/>
    </source>
</evidence>
<dbReference type="Pfam" id="PF07282">
    <property type="entry name" value="Cas12f1-like_TNB"/>
    <property type="match status" value="1"/>
</dbReference>
<comment type="caution">
    <text evidence="3">The sequence shown here is derived from an EMBL/GenBank/DDBJ whole genome shotgun (WGS) entry which is preliminary data.</text>
</comment>
<organism evidence="3 4">
    <name type="scientific">Streptomyces achromogenes</name>
    <dbReference type="NCBI Taxonomy" id="67255"/>
    <lineage>
        <taxon>Bacteria</taxon>
        <taxon>Bacillati</taxon>
        <taxon>Actinomycetota</taxon>
        <taxon>Actinomycetes</taxon>
        <taxon>Kitasatosporales</taxon>
        <taxon>Streptomycetaceae</taxon>
        <taxon>Streptomyces</taxon>
    </lineage>
</organism>
<name>A0ABU0Q2N6_STRAH</name>